<name>W5SFC2_9SPIR</name>
<dbReference type="EMBL" id="CP004227">
    <property type="protein sequence ID" value="AHH05647.1"/>
    <property type="molecule type" value="Genomic_DNA"/>
</dbReference>
<dbReference type="HOGENOM" id="CLU_3395404_0_0_12"/>
<geneLocation type="plasmid" evidence="2">
    <name>unnamed</name>
</geneLocation>
<keyword evidence="2" id="KW-0614">Plasmid</keyword>
<feature type="region of interest" description="Disordered" evidence="1">
    <location>
        <begin position="1"/>
        <end position="31"/>
    </location>
</feature>
<evidence type="ECO:0000256" key="1">
    <source>
        <dbReference type="SAM" id="MobiDB-lite"/>
    </source>
</evidence>
<dbReference type="AlphaFoldDB" id="W5SFC2"/>
<feature type="compositionally biased region" description="Basic and acidic residues" evidence="1">
    <location>
        <begin position="1"/>
        <end position="10"/>
    </location>
</feature>
<gene>
    <name evidence="2" type="ORF">BOM_1104</name>
</gene>
<organism evidence="2">
    <name type="scientific">Borrelia miyamotoi FR64b</name>
    <dbReference type="NCBI Taxonomy" id="1292392"/>
    <lineage>
        <taxon>Bacteria</taxon>
        <taxon>Pseudomonadati</taxon>
        <taxon>Spirochaetota</taxon>
        <taxon>Spirochaetia</taxon>
        <taxon>Spirochaetales</taxon>
        <taxon>Borreliaceae</taxon>
        <taxon>Borrelia</taxon>
    </lineage>
</organism>
<reference evidence="2" key="1">
    <citation type="submission" date="2013-02" db="EMBL/GenBank/DDBJ databases">
        <title>Comparative genomics of Borrelia species.</title>
        <authorList>
            <person name="Schwan T.G."/>
            <person name="Raffel S.J."/>
            <person name="Porcella S.F."/>
        </authorList>
    </citation>
    <scope>NUCLEOTIDE SEQUENCE</scope>
    <source>
        <strain evidence="2">FR64b</strain>
        <plasmid evidence="2">unnamed</plasmid>
    </source>
</reference>
<proteinExistence type="predicted"/>
<accession>W5SFC2</accession>
<protein>
    <submittedName>
        <fullName evidence="2">Variable outer membrane protein</fullName>
    </submittedName>
</protein>
<feature type="compositionally biased region" description="Polar residues" evidence="1">
    <location>
        <begin position="14"/>
        <end position="23"/>
    </location>
</feature>
<sequence length="31" mass="3349">MGLKEVKEAMKINANGTPLTSDKITSEVKSK</sequence>
<evidence type="ECO:0000313" key="2">
    <source>
        <dbReference type="EMBL" id="AHH05647.1"/>
    </source>
</evidence>